<feature type="region of interest" description="Disordered" evidence="5">
    <location>
        <begin position="553"/>
        <end position="575"/>
    </location>
</feature>
<dbReference type="FunFam" id="3.30.70.330:FF:000383">
    <property type="entry name" value="Sex lethal, isoform D"/>
    <property type="match status" value="1"/>
</dbReference>
<evidence type="ECO:0000313" key="9">
    <source>
        <dbReference type="Proteomes" id="UP000603453"/>
    </source>
</evidence>
<gene>
    <name evidence="8" type="ORF">INT47_003627</name>
</gene>
<evidence type="ECO:0000259" key="6">
    <source>
        <dbReference type="PROSITE" id="PS50102"/>
    </source>
</evidence>
<dbReference type="InterPro" id="IPR002004">
    <property type="entry name" value="PABP_HYD_C"/>
</dbReference>
<protein>
    <recommendedName>
        <fullName evidence="10">Polyadenylate tail-binding protein</fullName>
    </recommendedName>
</protein>
<feature type="compositionally biased region" description="Low complexity" evidence="5">
    <location>
        <begin position="383"/>
        <end position="396"/>
    </location>
</feature>
<comment type="similarity">
    <text evidence="1">Belongs to the polyadenylate-binding protein type-1 family.</text>
</comment>
<dbReference type="GO" id="GO:0010629">
    <property type="term" value="P:negative regulation of gene expression"/>
    <property type="evidence" value="ECO:0007669"/>
    <property type="project" value="UniProtKB-ARBA"/>
</dbReference>
<dbReference type="SMART" id="SM00517">
    <property type="entry name" value="PolyA"/>
    <property type="match status" value="1"/>
</dbReference>
<feature type="domain" description="RRM" evidence="6">
    <location>
        <begin position="117"/>
        <end position="175"/>
    </location>
</feature>
<dbReference type="SMART" id="SM00360">
    <property type="entry name" value="RRM"/>
    <property type="match status" value="3"/>
</dbReference>
<dbReference type="Pfam" id="PF00658">
    <property type="entry name" value="MLLE"/>
    <property type="match status" value="1"/>
</dbReference>
<dbReference type="PROSITE" id="PS50102">
    <property type="entry name" value="RRM"/>
    <property type="match status" value="3"/>
</dbReference>
<proteinExistence type="inferred from homology"/>
<dbReference type="Gene3D" id="1.10.1900.10">
    <property type="entry name" value="c-terminal domain of poly(a) binding protein"/>
    <property type="match status" value="2"/>
</dbReference>
<organism evidence="8 9">
    <name type="scientific">Mucor saturninus</name>
    <dbReference type="NCBI Taxonomy" id="64648"/>
    <lineage>
        <taxon>Eukaryota</taxon>
        <taxon>Fungi</taxon>
        <taxon>Fungi incertae sedis</taxon>
        <taxon>Mucoromycota</taxon>
        <taxon>Mucoromycotina</taxon>
        <taxon>Mucoromycetes</taxon>
        <taxon>Mucorales</taxon>
        <taxon>Mucorineae</taxon>
        <taxon>Mucoraceae</taxon>
        <taxon>Mucor</taxon>
    </lineage>
</organism>
<dbReference type="OrthoDB" id="6159137at2759"/>
<dbReference type="InterPro" id="IPR000504">
    <property type="entry name" value="RRM_dom"/>
</dbReference>
<dbReference type="InterPro" id="IPR036053">
    <property type="entry name" value="PABP-dom"/>
</dbReference>
<evidence type="ECO:0000259" key="7">
    <source>
        <dbReference type="PROSITE" id="PS51309"/>
    </source>
</evidence>
<dbReference type="GO" id="GO:0003729">
    <property type="term" value="F:mRNA binding"/>
    <property type="evidence" value="ECO:0007669"/>
    <property type="project" value="UniProtKB-ARBA"/>
</dbReference>
<dbReference type="SUPFAM" id="SSF54928">
    <property type="entry name" value="RNA-binding domain, RBD"/>
    <property type="match status" value="2"/>
</dbReference>
<feature type="compositionally biased region" description="Polar residues" evidence="5">
    <location>
        <begin position="564"/>
        <end position="574"/>
    </location>
</feature>
<keyword evidence="2" id="KW-0677">Repeat</keyword>
<dbReference type="InterPro" id="IPR035979">
    <property type="entry name" value="RBD_domain_sf"/>
</dbReference>
<dbReference type="GO" id="GO:0009967">
    <property type="term" value="P:positive regulation of signal transduction"/>
    <property type="evidence" value="ECO:0007669"/>
    <property type="project" value="UniProtKB-ARBA"/>
</dbReference>
<name>A0A8H7RAG9_9FUNG</name>
<keyword evidence="9" id="KW-1185">Reference proteome</keyword>
<evidence type="ECO:0000256" key="1">
    <source>
        <dbReference type="ARBA" id="ARBA00008557"/>
    </source>
</evidence>
<dbReference type="PROSITE" id="PS51309">
    <property type="entry name" value="PABC"/>
    <property type="match status" value="1"/>
</dbReference>
<evidence type="ECO:0000313" key="8">
    <source>
        <dbReference type="EMBL" id="KAG2206685.1"/>
    </source>
</evidence>
<dbReference type="Pfam" id="PF00076">
    <property type="entry name" value="RRM_1"/>
    <property type="match status" value="2"/>
</dbReference>
<feature type="domain" description="RRM" evidence="6">
    <location>
        <begin position="216"/>
        <end position="294"/>
    </location>
</feature>
<dbReference type="SUPFAM" id="SSF63570">
    <property type="entry name" value="PABC (PABP) domain"/>
    <property type="match status" value="1"/>
</dbReference>
<feature type="region of interest" description="Disordered" evidence="5">
    <location>
        <begin position="373"/>
        <end position="427"/>
    </location>
</feature>
<evidence type="ECO:0000256" key="5">
    <source>
        <dbReference type="SAM" id="MobiDB-lite"/>
    </source>
</evidence>
<dbReference type="Proteomes" id="UP000603453">
    <property type="component" value="Unassembled WGS sequence"/>
</dbReference>
<keyword evidence="3 4" id="KW-0694">RNA-binding</keyword>
<evidence type="ECO:0000256" key="4">
    <source>
        <dbReference type="PROSITE-ProRule" id="PRU00176"/>
    </source>
</evidence>
<dbReference type="GO" id="GO:0005737">
    <property type="term" value="C:cytoplasm"/>
    <property type="evidence" value="ECO:0007669"/>
    <property type="project" value="UniProtKB-ARBA"/>
</dbReference>
<reference evidence="8" key="1">
    <citation type="submission" date="2020-12" db="EMBL/GenBank/DDBJ databases">
        <title>Metabolic potential, ecology and presence of endohyphal bacteria is reflected in genomic diversity of Mucoromycotina.</title>
        <authorList>
            <person name="Muszewska A."/>
            <person name="Okrasinska A."/>
            <person name="Steczkiewicz K."/>
            <person name="Drgas O."/>
            <person name="Orlowska M."/>
            <person name="Perlinska-Lenart U."/>
            <person name="Aleksandrzak-Piekarczyk T."/>
            <person name="Szatraj K."/>
            <person name="Zielenkiewicz U."/>
            <person name="Pilsyk S."/>
            <person name="Malc E."/>
            <person name="Mieczkowski P."/>
            <person name="Kruszewska J.S."/>
            <person name="Biernat P."/>
            <person name="Pawlowska J."/>
        </authorList>
    </citation>
    <scope>NUCLEOTIDE SEQUENCE</scope>
    <source>
        <strain evidence="8">WA0000017839</strain>
    </source>
</reference>
<comment type="caution">
    <text evidence="8">The sequence shown here is derived from an EMBL/GenBank/DDBJ whole genome shotgun (WGS) entry which is preliminary data.</text>
</comment>
<feature type="domain" description="RRM" evidence="6">
    <location>
        <begin position="35"/>
        <end position="107"/>
    </location>
</feature>
<dbReference type="AlphaFoldDB" id="A0A8H7RAG9"/>
<evidence type="ECO:0000256" key="2">
    <source>
        <dbReference type="ARBA" id="ARBA00022737"/>
    </source>
</evidence>
<sequence length="683" mass="76217">MSVYTPVIRLPSKRKPSLARMNSQSFEPEDFLVSDTLFLATLPKNVRESDIRTLLQHCMPIEIIIDKERDLGQLRFSQPKYADRAYSLYNGFTFTNKAKLQLQMYQDASLDPEATAALLEINGLPDYFDDNKLYDLFRPYGPLNLCKCVMKEGAFRGTAFVQFFHPQSSQNAEVNLVIDISYIPSYTCLFLTCNSLLECSFIGWLPITEDSVVDIMNLYIKNLEPHITNSDLTQLFRKFGRIISARVMTNPQTGQSKGYGFVSFGKTEEAAAALHEMDGVMLGNRPLVVAYHEPRKPRPTTNNNNTTTTTNYQDSYYHQRQMPPATAINGLGIDNVEELGMNLKDLSIGHKPSMTTINLPPRKDPVMMTTTTTGGGGGMMKLSSSPMSGTTSTGRSLASLASGMSVSAPPPHPYPQQQHHHAYTPPQPPPVVNLGHNGKPSLRRRGSLESVMTESSATIQRTKLHDAVRTCGDYGKATDDIVDMLLTLKRKERSLCLFNPDFLKDKVNLALEALATCNESESDDEDEDEEDDDDVDGLDMEYTMRKMAAAANMKKPLSPPLSQPFYSTPTTPTNMKRESKAIPIVAPPTPKKSSLPVEQQQQPVKNKDVEALLLSFEGKPVHEKKQLLGDKLFPLVKSTGTRQAPKVTIYLLDTVDLHDLAKIMFDTQLLKMRVEEAFLSLQQ</sequence>
<dbReference type="CDD" id="cd00590">
    <property type="entry name" value="RRM_SF"/>
    <property type="match status" value="1"/>
</dbReference>
<evidence type="ECO:0000256" key="3">
    <source>
        <dbReference type="ARBA" id="ARBA00022884"/>
    </source>
</evidence>
<dbReference type="PANTHER" id="PTHR24012">
    <property type="entry name" value="RNA BINDING PROTEIN"/>
    <property type="match status" value="1"/>
</dbReference>
<accession>A0A8H7RAG9</accession>
<dbReference type="Gene3D" id="3.30.70.330">
    <property type="match status" value="3"/>
</dbReference>
<feature type="domain" description="PABC" evidence="7">
    <location>
        <begin position="608"/>
        <end position="683"/>
    </location>
</feature>
<dbReference type="InterPro" id="IPR012677">
    <property type="entry name" value="Nucleotide-bd_a/b_plait_sf"/>
</dbReference>
<evidence type="ECO:0008006" key="10">
    <source>
        <dbReference type="Google" id="ProtNLM"/>
    </source>
</evidence>
<dbReference type="EMBL" id="JAEPRD010000029">
    <property type="protein sequence ID" value="KAG2206685.1"/>
    <property type="molecule type" value="Genomic_DNA"/>
</dbReference>